<dbReference type="EMBL" id="VSRR010057134">
    <property type="protein sequence ID" value="MPC81493.1"/>
    <property type="molecule type" value="Genomic_DNA"/>
</dbReference>
<gene>
    <name evidence="2" type="ORF">E2C01_076112</name>
</gene>
<evidence type="ECO:0000313" key="2">
    <source>
        <dbReference type="EMBL" id="MPC81493.1"/>
    </source>
</evidence>
<feature type="compositionally biased region" description="Basic and acidic residues" evidence="1">
    <location>
        <begin position="10"/>
        <end position="27"/>
    </location>
</feature>
<dbReference type="AlphaFoldDB" id="A0A5B7IGN6"/>
<proteinExistence type="predicted"/>
<reference evidence="2 3" key="1">
    <citation type="submission" date="2019-05" db="EMBL/GenBank/DDBJ databases">
        <title>Another draft genome of Portunus trituberculatus and its Hox gene families provides insights of decapod evolution.</title>
        <authorList>
            <person name="Jeong J.-H."/>
            <person name="Song I."/>
            <person name="Kim S."/>
            <person name="Choi T."/>
            <person name="Kim D."/>
            <person name="Ryu S."/>
            <person name="Kim W."/>
        </authorList>
    </citation>
    <scope>NUCLEOTIDE SEQUENCE [LARGE SCALE GENOMIC DNA]</scope>
    <source>
        <tissue evidence="2">Muscle</tissue>
    </source>
</reference>
<accession>A0A5B7IGN6</accession>
<sequence length="96" mass="10112">MEEVVGGVGRRHETPRKGVRDGKDGEMRVFERRKGMESEGSVGSAAECPREGWPCGGVAVGVGKAEGESEEGSKACLGAAGDAVYLVESLWKVTCR</sequence>
<evidence type="ECO:0000256" key="1">
    <source>
        <dbReference type="SAM" id="MobiDB-lite"/>
    </source>
</evidence>
<dbReference type="Proteomes" id="UP000324222">
    <property type="component" value="Unassembled WGS sequence"/>
</dbReference>
<protein>
    <submittedName>
        <fullName evidence="2">Uncharacterized protein</fullName>
    </submittedName>
</protein>
<feature type="region of interest" description="Disordered" evidence="1">
    <location>
        <begin position="1"/>
        <end position="27"/>
    </location>
</feature>
<keyword evidence="3" id="KW-1185">Reference proteome</keyword>
<organism evidence="2 3">
    <name type="scientific">Portunus trituberculatus</name>
    <name type="common">Swimming crab</name>
    <name type="synonym">Neptunus trituberculatus</name>
    <dbReference type="NCBI Taxonomy" id="210409"/>
    <lineage>
        <taxon>Eukaryota</taxon>
        <taxon>Metazoa</taxon>
        <taxon>Ecdysozoa</taxon>
        <taxon>Arthropoda</taxon>
        <taxon>Crustacea</taxon>
        <taxon>Multicrustacea</taxon>
        <taxon>Malacostraca</taxon>
        <taxon>Eumalacostraca</taxon>
        <taxon>Eucarida</taxon>
        <taxon>Decapoda</taxon>
        <taxon>Pleocyemata</taxon>
        <taxon>Brachyura</taxon>
        <taxon>Eubrachyura</taxon>
        <taxon>Portunoidea</taxon>
        <taxon>Portunidae</taxon>
        <taxon>Portuninae</taxon>
        <taxon>Portunus</taxon>
    </lineage>
</organism>
<name>A0A5B7IGN6_PORTR</name>
<comment type="caution">
    <text evidence="2">The sequence shown here is derived from an EMBL/GenBank/DDBJ whole genome shotgun (WGS) entry which is preliminary data.</text>
</comment>
<evidence type="ECO:0000313" key="3">
    <source>
        <dbReference type="Proteomes" id="UP000324222"/>
    </source>
</evidence>